<keyword evidence="6 11" id="KW-1133">Transmembrane helix</keyword>
<keyword evidence="7 11" id="KW-0297">G-protein coupled receptor</keyword>
<dbReference type="InParanoid" id="G5CAV4"/>
<feature type="transmembrane region" description="Helical" evidence="11">
    <location>
        <begin position="20"/>
        <end position="40"/>
    </location>
</feature>
<evidence type="ECO:0000256" key="5">
    <source>
        <dbReference type="ARBA" id="ARBA00022692"/>
    </source>
</evidence>
<sequence>MAHLGEALGAAWDTALETIFLLQFGAGTLANVALFFHNIYPHPDGPKLRPMQVIFAHMAVANSLLLLSMGIPHSRKSDVRREGPEALGPVCGTCWTLGILANVHIPVKITGPQDADNNSGTQAQCAYSGSIAGTGFLRFAHDAMFVGLVAWSSGSMVLLLHRHRQ</sequence>
<evidence type="ECO:0000256" key="4">
    <source>
        <dbReference type="ARBA" id="ARBA00022507"/>
    </source>
</evidence>
<proteinExistence type="inferred from homology"/>
<evidence type="ECO:0000256" key="9">
    <source>
        <dbReference type="ARBA" id="ARBA00023170"/>
    </source>
</evidence>
<keyword evidence="8 11" id="KW-0472">Membrane</keyword>
<evidence type="ECO:0000256" key="8">
    <source>
        <dbReference type="ARBA" id="ARBA00023136"/>
    </source>
</evidence>
<organism evidence="12 13">
    <name type="scientific">Heterocephalus glaber</name>
    <name type="common">Naked mole rat</name>
    <dbReference type="NCBI Taxonomy" id="10181"/>
    <lineage>
        <taxon>Eukaryota</taxon>
        <taxon>Metazoa</taxon>
        <taxon>Chordata</taxon>
        <taxon>Craniata</taxon>
        <taxon>Vertebrata</taxon>
        <taxon>Euteleostomi</taxon>
        <taxon>Mammalia</taxon>
        <taxon>Eutheria</taxon>
        <taxon>Euarchontoglires</taxon>
        <taxon>Glires</taxon>
        <taxon>Rodentia</taxon>
        <taxon>Hystricomorpha</taxon>
        <taxon>Bathyergidae</taxon>
        <taxon>Heterocephalus</taxon>
    </lineage>
</organism>
<evidence type="ECO:0000256" key="2">
    <source>
        <dbReference type="ARBA" id="ARBA00010663"/>
    </source>
</evidence>
<dbReference type="Proteomes" id="UP000006813">
    <property type="component" value="Unassembled WGS sequence"/>
</dbReference>
<dbReference type="AlphaFoldDB" id="G5CAV4"/>
<evidence type="ECO:0000256" key="1">
    <source>
        <dbReference type="ARBA" id="ARBA00004651"/>
    </source>
</evidence>
<keyword evidence="4 11" id="KW-0589">Pheromone response</keyword>
<accession>G5CAV4</accession>
<dbReference type="InterPro" id="IPR004072">
    <property type="entry name" value="Vmron_rcpt_1"/>
</dbReference>
<evidence type="ECO:0000256" key="3">
    <source>
        <dbReference type="ARBA" id="ARBA00022475"/>
    </source>
</evidence>
<dbReference type="GO" id="GO:0019236">
    <property type="term" value="P:response to pheromone"/>
    <property type="evidence" value="ECO:0007669"/>
    <property type="project" value="UniProtKB-KW"/>
</dbReference>
<keyword evidence="5 11" id="KW-0812">Transmembrane</keyword>
<dbReference type="EMBL" id="JH174182">
    <property type="protein sequence ID" value="EHB18665.1"/>
    <property type="molecule type" value="Genomic_DNA"/>
</dbReference>
<comment type="caution">
    <text evidence="11">Lacks conserved residue(s) required for the propagation of feature annotation.</text>
</comment>
<feature type="transmembrane region" description="Helical" evidence="11">
    <location>
        <begin position="52"/>
        <end position="71"/>
    </location>
</feature>
<evidence type="ECO:0000256" key="7">
    <source>
        <dbReference type="ARBA" id="ARBA00023040"/>
    </source>
</evidence>
<keyword evidence="9 11" id="KW-0675">Receptor</keyword>
<evidence type="ECO:0000256" key="10">
    <source>
        <dbReference type="ARBA" id="ARBA00023224"/>
    </source>
</evidence>
<dbReference type="GO" id="GO:0005886">
    <property type="term" value="C:plasma membrane"/>
    <property type="evidence" value="ECO:0007669"/>
    <property type="project" value="UniProtKB-SubCell"/>
</dbReference>
<evidence type="ECO:0000313" key="13">
    <source>
        <dbReference type="Proteomes" id="UP000006813"/>
    </source>
</evidence>
<dbReference type="GO" id="GO:0016503">
    <property type="term" value="F:pheromone receptor activity"/>
    <property type="evidence" value="ECO:0007669"/>
    <property type="project" value="InterPro"/>
</dbReference>
<keyword evidence="3 11" id="KW-1003">Cell membrane</keyword>
<comment type="similarity">
    <text evidence="2 11">Belongs to the G-protein coupled receptor 1 family.</text>
</comment>
<dbReference type="PANTHER" id="PTHR24062">
    <property type="entry name" value="VOMERONASAL TYPE-1 RECEPTOR"/>
    <property type="match status" value="1"/>
</dbReference>
<comment type="subcellular location">
    <subcellularLocation>
        <location evidence="1 11">Cell membrane</location>
        <topology evidence="1 11">Multi-pass membrane protein</topology>
    </subcellularLocation>
</comment>
<dbReference type="Pfam" id="PF03402">
    <property type="entry name" value="V1R"/>
    <property type="match status" value="2"/>
</dbReference>
<gene>
    <name evidence="12" type="ORF">GW7_10491</name>
</gene>
<evidence type="ECO:0000256" key="11">
    <source>
        <dbReference type="RuleBase" id="RU364061"/>
    </source>
</evidence>
<name>G5CAV4_HETGA</name>
<protein>
    <recommendedName>
        <fullName evidence="11">Vomeronasal type-1 receptor</fullName>
    </recommendedName>
</protein>
<reference evidence="12 13" key="1">
    <citation type="journal article" date="2011" name="Nature">
        <title>Genome sequencing reveals insights into physiology and longevity of the naked mole rat.</title>
        <authorList>
            <person name="Kim E.B."/>
            <person name="Fang X."/>
            <person name="Fushan A.A."/>
            <person name="Huang Z."/>
            <person name="Lobanov A.V."/>
            <person name="Han L."/>
            <person name="Marino S.M."/>
            <person name="Sun X."/>
            <person name="Turanov A.A."/>
            <person name="Yang P."/>
            <person name="Yim S.H."/>
            <person name="Zhao X."/>
            <person name="Kasaikina M.V."/>
            <person name="Stoletzki N."/>
            <person name="Peng C."/>
            <person name="Polak P."/>
            <person name="Xiong Z."/>
            <person name="Kiezun A."/>
            <person name="Zhu Y."/>
            <person name="Chen Y."/>
            <person name="Kryukov G.V."/>
            <person name="Zhang Q."/>
            <person name="Peshkin L."/>
            <person name="Yang L."/>
            <person name="Bronson R.T."/>
            <person name="Buffenstein R."/>
            <person name="Wang B."/>
            <person name="Han C."/>
            <person name="Li Q."/>
            <person name="Chen L."/>
            <person name="Zhao W."/>
            <person name="Sunyaev S.R."/>
            <person name="Park T.J."/>
            <person name="Zhang G."/>
            <person name="Wang J."/>
            <person name="Gladyshev V.N."/>
        </authorList>
    </citation>
    <scope>NUCLEOTIDE SEQUENCE [LARGE SCALE GENOMIC DNA]</scope>
</reference>
<feature type="transmembrane region" description="Helical" evidence="11">
    <location>
        <begin position="143"/>
        <end position="160"/>
    </location>
</feature>
<keyword evidence="10 11" id="KW-0807">Transducer</keyword>
<evidence type="ECO:0000256" key="6">
    <source>
        <dbReference type="ARBA" id="ARBA00022989"/>
    </source>
</evidence>
<evidence type="ECO:0000313" key="12">
    <source>
        <dbReference type="EMBL" id="EHB18665.1"/>
    </source>
</evidence>